<keyword evidence="4" id="KW-0285">Flavoprotein</keyword>
<dbReference type="PANTHER" id="PTHR41523:SF8">
    <property type="entry name" value="ETHYLENE RESPONSE SENSOR PROTEIN"/>
    <property type="match status" value="1"/>
</dbReference>
<dbReference type="OrthoDB" id="9816309at2"/>
<dbReference type="InterPro" id="IPR000014">
    <property type="entry name" value="PAS"/>
</dbReference>
<name>A0A4R5UE05_9GAMM</name>
<comment type="catalytic activity">
    <reaction evidence="1">
        <text>ATP + protein L-histidine = ADP + protein N-phospho-L-histidine.</text>
        <dbReference type="EC" id="2.7.13.3"/>
    </reaction>
</comment>
<dbReference type="EMBL" id="SMTG01000002">
    <property type="protein sequence ID" value="TDK33406.1"/>
    <property type="molecule type" value="Genomic_DNA"/>
</dbReference>
<evidence type="ECO:0000256" key="9">
    <source>
        <dbReference type="ARBA" id="ARBA00022777"/>
    </source>
</evidence>
<evidence type="ECO:0000256" key="6">
    <source>
        <dbReference type="ARBA" id="ARBA00022679"/>
    </source>
</evidence>
<evidence type="ECO:0000313" key="14">
    <source>
        <dbReference type="EMBL" id="TDK33406.1"/>
    </source>
</evidence>
<dbReference type="Gene3D" id="3.30.450.20">
    <property type="entry name" value="PAS domain"/>
    <property type="match status" value="1"/>
</dbReference>
<dbReference type="RefSeq" id="WP_133392874.1">
    <property type="nucleotide sequence ID" value="NZ_SMTG01000002.1"/>
</dbReference>
<evidence type="ECO:0000256" key="10">
    <source>
        <dbReference type="ARBA" id="ARBA00022840"/>
    </source>
</evidence>
<sequence>MPLPTESNIATILADWRARRPDRPMPQGETTGALSDRDAEALLRFVMAHANAHGAPTQPALTQAAIDAPLEAVLDDLARLRASTLDVLQGPGPREDAAPHGLMQAFDSAAACARAHEAALAQRIRRLETRLRESDERYRSIVTTALDYGIFSTDAEGIIRSWPSGAHAVFGWTAEEAIGQHASMTFTPEDCAAGVPEQEMRMAHEQGSAPDVRWHARKDGDRVFIEGVMRPILGAAGETAGFLKVGRDATERRQWDARQQVLLKELQHRTRNIMAVVSAVFEKTRLGSTDIDDLSTTYRSRLGALVRVQEQLSRLQESDRVDFDALLRNELASMGAVDADGHGERVELRGPAGVRLRSGSLQTFALALHELATNASKYGALVQPQGRLAVHWRLVDEEGVPWLHIDWRESGIDMARATDAPTGGGYGRELIEHALPYQLGARTTYALEDDGVHCTIEVPISGARAG</sequence>
<evidence type="ECO:0000256" key="11">
    <source>
        <dbReference type="ARBA" id="ARBA00023026"/>
    </source>
</evidence>
<keyword evidence="6" id="KW-0808">Transferase</keyword>
<protein>
    <recommendedName>
        <fullName evidence="2">histidine kinase</fullName>
        <ecNumber evidence="2">2.7.13.3</ecNumber>
    </recommendedName>
</protein>
<dbReference type="Proteomes" id="UP000295543">
    <property type="component" value="Unassembled WGS sequence"/>
</dbReference>
<dbReference type="PROSITE" id="PS50113">
    <property type="entry name" value="PAC"/>
    <property type="match status" value="1"/>
</dbReference>
<comment type="caution">
    <text evidence="14">The sequence shown here is derived from an EMBL/GenBank/DDBJ whole genome shotgun (WGS) entry which is preliminary data.</text>
</comment>
<dbReference type="SUPFAM" id="SSF55785">
    <property type="entry name" value="PYP-like sensor domain (PAS domain)"/>
    <property type="match status" value="1"/>
</dbReference>
<dbReference type="SMART" id="SM00091">
    <property type="entry name" value="PAS"/>
    <property type="match status" value="1"/>
</dbReference>
<evidence type="ECO:0000256" key="2">
    <source>
        <dbReference type="ARBA" id="ARBA00012438"/>
    </source>
</evidence>
<dbReference type="AlphaFoldDB" id="A0A4R5UE05"/>
<gene>
    <name evidence="14" type="ORF">E2F49_05125</name>
</gene>
<proteinExistence type="predicted"/>
<accession>A0A4R5UE05</accession>
<evidence type="ECO:0000313" key="15">
    <source>
        <dbReference type="Proteomes" id="UP000295543"/>
    </source>
</evidence>
<dbReference type="InterPro" id="IPR013767">
    <property type="entry name" value="PAS_fold"/>
</dbReference>
<dbReference type="NCBIfam" id="TIGR00229">
    <property type="entry name" value="sensory_box"/>
    <property type="match status" value="1"/>
</dbReference>
<evidence type="ECO:0000256" key="4">
    <source>
        <dbReference type="ARBA" id="ARBA00022630"/>
    </source>
</evidence>
<evidence type="ECO:0000256" key="1">
    <source>
        <dbReference type="ARBA" id="ARBA00000085"/>
    </source>
</evidence>
<evidence type="ECO:0000259" key="12">
    <source>
        <dbReference type="PROSITE" id="PS50112"/>
    </source>
</evidence>
<feature type="domain" description="PAS" evidence="12">
    <location>
        <begin position="134"/>
        <end position="190"/>
    </location>
</feature>
<dbReference type="Gene3D" id="3.30.565.10">
    <property type="entry name" value="Histidine kinase-like ATPase, C-terminal domain"/>
    <property type="match status" value="1"/>
</dbReference>
<dbReference type="Pfam" id="PF07536">
    <property type="entry name" value="HWE_HK"/>
    <property type="match status" value="1"/>
</dbReference>
<evidence type="ECO:0000256" key="3">
    <source>
        <dbReference type="ARBA" id="ARBA00022553"/>
    </source>
</evidence>
<dbReference type="PROSITE" id="PS50112">
    <property type="entry name" value="PAS"/>
    <property type="match status" value="1"/>
</dbReference>
<reference evidence="14 15" key="1">
    <citation type="submission" date="2019-03" db="EMBL/GenBank/DDBJ databases">
        <title>Luteimonas zhaokaii sp.nov., isolated from the rectal contents of Plateau pika in Yushu, Qinghai Province, China.</title>
        <authorList>
            <person name="Zhang G."/>
        </authorList>
    </citation>
    <scope>NUCLEOTIDE SEQUENCE [LARGE SCALE GENOMIC DNA]</scope>
    <source>
        <strain evidence="14 15">THG-MD21</strain>
    </source>
</reference>
<dbReference type="InterPro" id="IPR036890">
    <property type="entry name" value="HATPase_C_sf"/>
</dbReference>
<keyword evidence="5" id="KW-0288">FMN</keyword>
<feature type="domain" description="PAC" evidence="13">
    <location>
        <begin position="208"/>
        <end position="261"/>
    </location>
</feature>
<dbReference type="PANTHER" id="PTHR41523">
    <property type="entry name" value="TWO-COMPONENT SYSTEM SENSOR PROTEIN"/>
    <property type="match status" value="1"/>
</dbReference>
<evidence type="ECO:0000259" key="13">
    <source>
        <dbReference type="PROSITE" id="PS50113"/>
    </source>
</evidence>
<keyword evidence="9" id="KW-0418">Kinase</keyword>
<keyword evidence="3" id="KW-0597">Phosphoprotein</keyword>
<keyword evidence="11" id="KW-0843">Virulence</keyword>
<dbReference type="SMART" id="SM00911">
    <property type="entry name" value="HWE_HK"/>
    <property type="match status" value="1"/>
</dbReference>
<dbReference type="GO" id="GO:0004673">
    <property type="term" value="F:protein histidine kinase activity"/>
    <property type="evidence" value="ECO:0007669"/>
    <property type="project" value="UniProtKB-EC"/>
</dbReference>
<evidence type="ECO:0000256" key="8">
    <source>
        <dbReference type="ARBA" id="ARBA00022741"/>
    </source>
</evidence>
<dbReference type="EC" id="2.7.13.3" evidence="2"/>
<dbReference type="GO" id="GO:0006355">
    <property type="term" value="P:regulation of DNA-templated transcription"/>
    <property type="evidence" value="ECO:0007669"/>
    <property type="project" value="InterPro"/>
</dbReference>
<dbReference type="InterPro" id="IPR035965">
    <property type="entry name" value="PAS-like_dom_sf"/>
</dbReference>
<organism evidence="14 15">
    <name type="scientific">Luteimonas terrae</name>
    <dbReference type="NCBI Taxonomy" id="1530191"/>
    <lineage>
        <taxon>Bacteria</taxon>
        <taxon>Pseudomonadati</taxon>
        <taxon>Pseudomonadota</taxon>
        <taxon>Gammaproteobacteria</taxon>
        <taxon>Lysobacterales</taxon>
        <taxon>Lysobacteraceae</taxon>
        <taxon>Luteimonas</taxon>
    </lineage>
</organism>
<dbReference type="InterPro" id="IPR011102">
    <property type="entry name" value="Sig_transdc_His_kinase_HWE"/>
</dbReference>
<dbReference type="CDD" id="cd00130">
    <property type="entry name" value="PAS"/>
    <property type="match status" value="1"/>
</dbReference>
<keyword evidence="15" id="KW-1185">Reference proteome</keyword>
<evidence type="ECO:0000256" key="7">
    <source>
        <dbReference type="ARBA" id="ARBA00022737"/>
    </source>
</evidence>
<dbReference type="Pfam" id="PF00989">
    <property type="entry name" value="PAS"/>
    <property type="match status" value="1"/>
</dbReference>
<keyword evidence="8" id="KW-0547">Nucleotide-binding</keyword>
<dbReference type="InterPro" id="IPR000700">
    <property type="entry name" value="PAS-assoc_C"/>
</dbReference>
<keyword evidence="7" id="KW-0677">Repeat</keyword>
<keyword evidence="10" id="KW-0067">ATP-binding</keyword>
<evidence type="ECO:0000256" key="5">
    <source>
        <dbReference type="ARBA" id="ARBA00022643"/>
    </source>
</evidence>
<dbReference type="GO" id="GO:0005524">
    <property type="term" value="F:ATP binding"/>
    <property type="evidence" value="ECO:0007669"/>
    <property type="project" value="UniProtKB-KW"/>
</dbReference>